<dbReference type="eggNOG" id="arCOG02199">
    <property type="taxonomic scope" value="Archaea"/>
</dbReference>
<keyword evidence="1" id="KW-0479">Metal-binding</keyword>
<evidence type="ECO:0000259" key="2">
    <source>
        <dbReference type="PROSITE" id="PS51384"/>
    </source>
</evidence>
<dbReference type="InterPro" id="IPR017927">
    <property type="entry name" value="FAD-bd_FR_type"/>
</dbReference>
<dbReference type="PIRSF" id="PIRSF006816">
    <property type="entry name" value="Cyc3_hyd_g"/>
    <property type="match status" value="1"/>
</dbReference>
<protein>
    <submittedName>
        <fullName evidence="3">Oxidoreductase FAD/NAD(P)-binding domain protein</fullName>
    </submittedName>
</protein>
<feature type="domain" description="FAD-binding FR-type" evidence="2">
    <location>
        <begin position="1"/>
        <end position="95"/>
    </location>
</feature>
<dbReference type="GO" id="GO:0050660">
    <property type="term" value="F:flavin adenine dinucleotide binding"/>
    <property type="evidence" value="ECO:0007669"/>
    <property type="project" value="InterPro"/>
</dbReference>
<dbReference type="GO" id="GO:0051537">
    <property type="term" value="F:2 iron, 2 sulfur cluster binding"/>
    <property type="evidence" value="ECO:0007669"/>
    <property type="project" value="UniProtKB-KW"/>
</dbReference>
<dbReference type="KEGG" id="ave:Arcve_0799"/>
<dbReference type="HOGENOM" id="CLU_003827_1_0_2"/>
<reference evidence="3 4" key="1">
    <citation type="submission" date="2011-03" db="EMBL/GenBank/DDBJ databases">
        <title>The complete genome of Archaeoglobus veneficus SNP6.</title>
        <authorList>
            <consortium name="US DOE Joint Genome Institute (JGI-PGF)"/>
            <person name="Lucas S."/>
            <person name="Copeland A."/>
            <person name="Lapidus A."/>
            <person name="Bruce D."/>
            <person name="Goodwin L."/>
            <person name="Pitluck S."/>
            <person name="Kyrpides N."/>
            <person name="Mavromatis K."/>
            <person name="Pagani I."/>
            <person name="Ivanova N."/>
            <person name="Mikhailova N."/>
            <person name="Lu M."/>
            <person name="Detter J.C."/>
            <person name="Tapia R."/>
            <person name="Han C."/>
            <person name="Land M."/>
            <person name="Hauser L."/>
            <person name="Markowitz V."/>
            <person name="Cheng J.-F."/>
            <person name="Hugenholtz P."/>
            <person name="Woyke T."/>
            <person name="Wu D."/>
            <person name="Spring S."/>
            <person name="Brambilla E."/>
            <person name="Klenk H.-P."/>
            <person name="Eisen J.A."/>
        </authorList>
    </citation>
    <scope>NUCLEOTIDE SEQUENCE [LARGE SCALE GENOMIC DNA]</scope>
    <source>
        <strain evidence="4">SNP6</strain>
    </source>
</reference>
<accession>F2KRX4</accession>
<dbReference type="InterPro" id="IPR019480">
    <property type="entry name" value="Dihydroorotate_DH_Fe-S-bd"/>
</dbReference>
<feature type="binding site" evidence="1">
    <location>
        <position position="237"/>
    </location>
    <ligand>
        <name>[2Fe-2S] cluster</name>
        <dbReference type="ChEBI" id="CHEBI:190135"/>
    </ligand>
</feature>
<dbReference type="Pfam" id="PF10418">
    <property type="entry name" value="DHODB_Fe-S_bind"/>
    <property type="match status" value="1"/>
</dbReference>
<comment type="cofactor">
    <cofactor evidence="1">
        <name>[2Fe-2S] cluster</name>
        <dbReference type="ChEBI" id="CHEBI:190135"/>
    </cofactor>
    <text evidence="1">Binds 1 [2Fe-2S] cluster per subunit.</text>
</comment>
<dbReference type="OrthoDB" id="35401at2157"/>
<keyword evidence="1" id="KW-0408">Iron</keyword>
<dbReference type="Gene3D" id="3.40.50.80">
    <property type="entry name" value="Nucleotide-binding domain of ferredoxin-NADP reductase (FNR) module"/>
    <property type="match status" value="1"/>
</dbReference>
<feature type="binding site" evidence="1">
    <location>
        <position position="225"/>
    </location>
    <ligand>
        <name>[2Fe-2S] cluster</name>
        <dbReference type="ChEBI" id="CHEBI:190135"/>
    </ligand>
</feature>
<dbReference type="STRING" id="693661.Arcve_0799"/>
<keyword evidence="1" id="KW-0001">2Fe-2S</keyword>
<dbReference type="PROSITE" id="PS51384">
    <property type="entry name" value="FAD_FR"/>
    <property type="match status" value="1"/>
</dbReference>
<evidence type="ECO:0000256" key="1">
    <source>
        <dbReference type="PIRSR" id="PIRSR006816-2"/>
    </source>
</evidence>
<dbReference type="InterPro" id="IPR039261">
    <property type="entry name" value="FNR_nucleotide-bd"/>
</dbReference>
<dbReference type="InterPro" id="IPR012165">
    <property type="entry name" value="Cyt_c3_hydrogenase_gsu"/>
</dbReference>
<dbReference type="GO" id="GO:0006221">
    <property type="term" value="P:pyrimidine nucleotide biosynthetic process"/>
    <property type="evidence" value="ECO:0007669"/>
    <property type="project" value="InterPro"/>
</dbReference>
<dbReference type="InterPro" id="IPR050353">
    <property type="entry name" value="PyrK_electron_transfer"/>
</dbReference>
<organism evidence="3 4">
    <name type="scientific">Archaeoglobus veneficus (strain DSM 11195 / SNP6)</name>
    <dbReference type="NCBI Taxonomy" id="693661"/>
    <lineage>
        <taxon>Archaea</taxon>
        <taxon>Methanobacteriati</taxon>
        <taxon>Methanobacteriota</taxon>
        <taxon>Archaeoglobi</taxon>
        <taxon>Archaeoglobales</taxon>
        <taxon>Archaeoglobaceae</taxon>
        <taxon>Archaeoglobus</taxon>
    </lineage>
</organism>
<dbReference type="AlphaFoldDB" id="F2KRX4"/>
<dbReference type="InterPro" id="IPR017938">
    <property type="entry name" value="Riboflavin_synthase-like_b-brl"/>
</dbReference>
<dbReference type="GO" id="GO:0016491">
    <property type="term" value="F:oxidoreductase activity"/>
    <property type="evidence" value="ECO:0007669"/>
    <property type="project" value="InterPro"/>
</dbReference>
<keyword evidence="1" id="KW-0411">Iron-sulfur</keyword>
<sequence>MAVILEKVELAENIKEIVVDAPIIAKKAEPGQFVIVVVDERGERIPLTIADYDRKAGTITIVFLEIGKTTMKLGRLGVGDEMAHIAGPLGNPSEIPENETIVFVGGGVGIAAVYPIARKAKQAGNEVISIIGARSKNLLIWEDRMRAVSDELIVTTDDGSYGRKGVVTEPLKEILENGRKVDRVVTVGPAIMMKFVALTTKPYGVKTIASLNPIMVDGSGMCGACRVEVGGETKFACVDGPEFDAHQVDFDLLIKRLGTYREEEELAKRLFLEEIGGCGECRSHS</sequence>
<dbReference type="CDD" id="cd06219">
    <property type="entry name" value="DHOD_e_trans_like1"/>
    <property type="match status" value="1"/>
</dbReference>
<dbReference type="GeneID" id="10393902"/>
<dbReference type="GO" id="GO:0046872">
    <property type="term" value="F:metal ion binding"/>
    <property type="evidence" value="ECO:0007669"/>
    <property type="project" value="UniProtKB-KW"/>
</dbReference>
<dbReference type="RefSeq" id="WP_013683487.1">
    <property type="nucleotide sequence ID" value="NC_015320.1"/>
</dbReference>
<dbReference type="EMBL" id="CP002588">
    <property type="protein sequence ID" value="AEA46815.1"/>
    <property type="molecule type" value="Genomic_DNA"/>
</dbReference>
<evidence type="ECO:0000313" key="3">
    <source>
        <dbReference type="EMBL" id="AEA46815.1"/>
    </source>
</evidence>
<dbReference type="PANTHER" id="PTHR43513:SF3">
    <property type="entry name" value="DIHYDROOROTATE DEHYDROGENASE B (NAD(+)), ELECTRON TRANSFER SUBUNIT-RELATED"/>
    <property type="match status" value="1"/>
</dbReference>
<dbReference type="Gene3D" id="2.40.30.10">
    <property type="entry name" value="Translation factors"/>
    <property type="match status" value="1"/>
</dbReference>
<name>F2KRX4_ARCVS</name>
<gene>
    <name evidence="3" type="ordered locus">Arcve_0799</name>
</gene>
<dbReference type="SUPFAM" id="SSF63380">
    <property type="entry name" value="Riboflavin synthase domain-like"/>
    <property type="match status" value="1"/>
</dbReference>
<dbReference type="NCBIfam" id="NF004862">
    <property type="entry name" value="PRK06222.1"/>
    <property type="match status" value="1"/>
</dbReference>
<dbReference type="PANTHER" id="PTHR43513">
    <property type="entry name" value="DIHYDROOROTATE DEHYDROGENASE B (NAD(+)), ELECTRON TRANSFER SUBUNIT"/>
    <property type="match status" value="1"/>
</dbReference>
<dbReference type="Proteomes" id="UP000008136">
    <property type="component" value="Chromosome"/>
</dbReference>
<evidence type="ECO:0000313" key="4">
    <source>
        <dbReference type="Proteomes" id="UP000008136"/>
    </source>
</evidence>
<feature type="binding site" evidence="1">
    <location>
        <position position="222"/>
    </location>
    <ligand>
        <name>[2Fe-2S] cluster</name>
        <dbReference type="ChEBI" id="CHEBI:190135"/>
    </ligand>
</feature>
<dbReference type="SUPFAM" id="SSF52343">
    <property type="entry name" value="Ferredoxin reductase-like, C-terminal NADP-linked domain"/>
    <property type="match status" value="1"/>
</dbReference>
<proteinExistence type="predicted"/>
<keyword evidence="4" id="KW-1185">Reference proteome</keyword>